<protein>
    <submittedName>
        <fullName evidence="1">Uncharacterized protein</fullName>
    </submittedName>
</protein>
<proteinExistence type="predicted"/>
<reference evidence="1" key="1">
    <citation type="journal article" date="2017" name="Gigascience">
        <title>The genome draft of coconut (Cocos nucifera).</title>
        <authorList>
            <person name="Xiao Y."/>
            <person name="Xu P."/>
            <person name="Fan H."/>
            <person name="Baudouin L."/>
            <person name="Xia W."/>
            <person name="Bocs S."/>
            <person name="Xu J."/>
            <person name="Li Q."/>
            <person name="Guo A."/>
            <person name="Zhou L."/>
            <person name="Li J."/>
            <person name="Wu Y."/>
            <person name="Ma Z."/>
            <person name="Armero A."/>
            <person name="Issali A.E."/>
            <person name="Liu N."/>
            <person name="Peng M."/>
            <person name="Yang Y."/>
        </authorList>
    </citation>
    <scope>NUCLEOTIDE SEQUENCE</scope>
    <source>
        <tissue evidence="1">Spear leaf of Hainan Tall coconut</tissue>
    </source>
</reference>
<sequence>MSWWMITACGGGFHRWSMVVLVGKMREIWRGGSTAVFFSKEEHHRQQRRLRQWHMVACARASNDDQVGSRGDGKLMERFLHSGKHLMVSEQALAKEANELV</sequence>
<dbReference type="Proteomes" id="UP000797356">
    <property type="component" value="Chromosome 11"/>
</dbReference>
<reference evidence="1" key="2">
    <citation type="submission" date="2019-07" db="EMBL/GenBank/DDBJ databases">
        <authorList>
            <person name="Yang Y."/>
            <person name="Bocs S."/>
            <person name="Baudouin L."/>
        </authorList>
    </citation>
    <scope>NUCLEOTIDE SEQUENCE</scope>
    <source>
        <tissue evidence="1">Spear leaf of Hainan Tall coconut</tissue>
    </source>
</reference>
<evidence type="ECO:0000313" key="1">
    <source>
        <dbReference type="EMBL" id="KAG1363552.1"/>
    </source>
</evidence>
<keyword evidence="2" id="KW-1185">Reference proteome</keyword>
<dbReference type="EMBL" id="CM017882">
    <property type="protein sequence ID" value="KAG1363552.1"/>
    <property type="molecule type" value="Genomic_DNA"/>
</dbReference>
<gene>
    <name evidence="1" type="ORF">COCNU_11G003790</name>
</gene>
<name>A0A8K0INM9_COCNU</name>
<organism evidence="1 2">
    <name type="scientific">Cocos nucifera</name>
    <name type="common">Coconut palm</name>
    <dbReference type="NCBI Taxonomy" id="13894"/>
    <lineage>
        <taxon>Eukaryota</taxon>
        <taxon>Viridiplantae</taxon>
        <taxon>Streptophyta</taxon>
        <taxon>Embryophyta</taxon>
        <taxon>Tracheophyta</taxon>
        <taxon>Spermatophyta</taxon>
        <taxon>Magnoliopsida</taxon>
        <taxon>Liliopsida</taxon>
        <taxon>Arecaceae</taxon>
        <taxon>Arecoideae</taxon>
        <taxon>Cocoseae</taxon>
        <taxon>Attaleinae</taxon>
        <taxon>Cocos</taxon>
    </lineage>
</organism>
<evidence type="ECO:0000313" key="2">
    <source>
        <dbReference type="Proteomes" id="UP000797356"/>
    </source>
</evidence>
<comment type="caution">
    <text evidence="1">The sequence shown here is derived from an EMBL/GenBank/DDBJ whole genome shotgun (WGS) entry which is preliminary data.</text>
</comment>
<dbReference type="AlphaFoldDB" id="A0A8K0INM9"/>
<accession>A0A8K0INM9</accession>